<proteinExistence type="predicted"/>
<dbReference type="STRING" id="1802730.A2591_02810"/>
<dbReference type="Proteomes" id="UP000178168">
    <property type="component" value="Unassembled WGS sequence"/>
</dbReference>
<name>A0A1G2SI00_9BACT</name>
<organism evidence="3 4">
    <name type="scientific">Candidatus Yonathbacteria bacterium RIFOXYD1_FULL_52_36</name>
    <dbReference type="NCBI Taxonomy" id="1802730"/>
    <lineage>
        <taxon>Bacteria</taxon>
        <taxon>Candidatus Yonathiibacteriota</taxon>
    </lineage>
</organism>
<feature type="coiled-coil region" evidence="1">
    <location>
        <begin position="211"/>
        <end position="238"/>
    </location>
</feature>
<keyword evidence="1" id="KW-0175">Coiled coil</keyword>
<evidence type="ECO:0000256" key="2">
    <source>
        <dbReference type="SAM" id="MobiDB-lite"/>
    </source>
</evidence>
<sequence>MQDLLALLVDMTIKTALLVGVILYALKQTKSLSGDAGSLASKWIGGSVLGATAFVGRNTVGRAASKLTDENSAVGKRFRDIASKSALGEFAFKGTKGIAGSSLDLRDQKHFKAAAAESGVNLGKAGGKGGYQKVIDTQVKARQDFVKDLAKGRDGEDADRIKEQYATRISSKTLGVFGDPESLFTVTGRKNKDAAAKIMKDVDTNRNKRNVKKNKETLRNGEQELAKLTKEHETMALADSDLAVRQRKATGQATQTDKDLEGKLIAKKTQIDTLEKKNEDLRKRINQGEKENKKQALKEAVTDVSKELDSEKPAPESKPAEEGAEKK</sequence>
<evidence type="ECO:0000313" key="3">
    <source>
        <dbReference type="EMBL" id="OHA84630.1"/>
    </source>
</evidence>
<evidence type="ECO:0000256" key="1">
    <source>
        <dbReference type="SAM" id="Coils"/>
    </source>
</evidence>
<reference evidence="3 4" key="1">
    <citation type="journal article" date="2016" name="Nat. Commun.">
        <title>Thousands of microbial genomes shed light on interconnected biogeochemical processes in an aquifer system.</title>
        <authorList>
            <person name="Anantharaman K."/>
            <person name="Brown C.T."/>
            <person name="Hug L.A."/>
            <person name="Sharon I."/>
            <person name="Castelle C.J."/>
            <person name="Probst A.J."/>
            <person name="Thomas B.C."/>
            <person name="Singh A."/>
            <person name="Wilkins M.J."/>
            <person name="Karaoz U."/>
            <person name="Brodie E.L."/>
            <person name="Williams K.H."/>
            <person name="Hubbard S.S."/>
            <person name="Banfield J.F."/>
        </authorList>
    </citation>
    <scope>NUCLEOTIDE SEQUENCE [LARGE SCALE GENOMIC DNA]</scope>
</reference>
<protein>
    <submittedName>
        <fullName evidence="3">Uncharacterized protein</fullName>
    </submittedName>
</protein>
<accession>A0A1G2SI00</accession>
<dbReference type="EMBL" id="MHUZ01000037">
    <property type="protein sequence ID" value="OHA84630.1"/>
    <property type="molecule type" value="Genomic_DNA"/>
</dbReference>
<evidence type="ECO:0000313" key="4">
    <source>
        <dbReference type="Proteomes" id="UP000178168"/>
    </source>
</evidence>
<gene>
    <name evidence="3" type="ORF">A2591_02810</name>
</gene>
<comment type="caution">
    <text evidence="3">The sequence shown here is derived from an EMBL/GenBank/DDBJ whole genome shotgun (WGS) entry which is preliminary data.</text>
</comment>
<dbReference type="AlphaFoldDB" id="A0A1G2SI00"/>
<feature type="region of interest" description="Disordered" evidence="2">
    <location>
        <begin position="282"/>
        <end position="327"/>
    </location>
</feature>